<reference evidence="3 4" key="1">
    <citation type="submission" date="2018-11" db="EMBL/GenBank/DDBJ databases">
        <title>Deinococcus shelandsis sp. nov., isolated from South Shetland Islands soil of Antarctica.</title>
        <authorList>
            <person name="Tian J."/>
        </authorList>
    </citation>
    <scope>NUCLEOTIDE SEQUENCE [LARGE SCALE GENOMIC DNA]</scope>
    <source>
        <strain evidence="3 4">S14-83T</strain>
    </source>
</reference>
<gene>
    <name evidence="3" type="ORF">EHF33_09545</name>
</gene>
<sequence>MTPGLAQTRKARPADEWAAERIFRPLAQLLVAPAARTKLRPTQVVLFHTGLTLLAAAGLRRGAWLAPALLLQLKTVLDNFDGQLARATDQTTLSGRYLDSEMDVLGNLALLTALHGPLIGPSATLLLSLILSTDYLWERDYRAARGETFRAPAAQQGDNPAVLAALEKFYALYFVPQEQMLSRLFEARLRSVAGPQPTPQDRQAYTPLAALTLSANLGLSSQLLLLGALTLLKRPHWYAPSLAVQAAALLTAQVWRERQVALSRQ</sequence>
<evidence type="ECO:0000313" key="4">
    <source>
        <dbReference type="Proteomes" id="UP000276417"/>
    </source>
</evidence>
<evidence type="ECO:0000313" key="3">
    <source>
        <dbReference type="EMBL" id="AZI42956.1"/>
    </source>
</evidence>
<dbReference type="Gene3D" id="1.20.120.1760">
    <property type="match status" value="1"/>
</dbReference>
<evidence type="ECO:0000256" key="2">
    <source>
        <dbReference type="RuleBase" id="RU003750"/>
    </source>
</evidence>
<dbReference type="EMBL" id="CP034183">
    <property type="protein sequence ID" value="AZI42956.1"/>
    <property type="molecule type" value="Genomic_DNA"/>
</dbReference>
<dbReference type="GO" id="GO:0008654">
    <property type="term" value="P:phospholipid biosynthetic process"/>
    <property type="evidence" value="ECO:0007669"/>
    <property type="project" value="InterPro"/>
</dbReference>
<keyword evidence="4" id="KW-1185">Reference proteome</keyword>
<dbReference type="PROSITE" id="PS00379">
    <property type="entry name" value="CDP_ALCOHOL_P_TRANSF"/>
    <property type="match status" value="1"/>
</dbReference>
<evidence type="ECO:0000256" key="1">
    <source>
        <dbReference type="ARBA" id="ARBA00022679"/>
    </source>
</evidence>
<dbReference type="GO" id="GO:0016020">
    <property type="term" value="C:membrane"/>
    <property type="evidence" value="ECO:0007669"/>
    <property type="project" value="InterPro"/>
</dbReference>
<dbReference type="InterPro" id="IPR000462">
    <property type="entry name" value="CDP-OH_P_trans"/>
</dbReference>
<keyword evidence="1 2" id="KW-0808">Transferase</keyword>
<accession>A0A3G8YP73</accession>
<name>A0A3G8YP73_9DEIO</name>
<dbReference type="OrthoDB" id="62798at2"/>
<comment type="similarity">
    <text evidence="2">Belongs to the CDP-alcohol phosphatidyltransferase class-I family.</text>
</comment>
<dbReference type="GO" id="GO:0016780">
    <property type="term" value="F:phosphotransferase activity, for other substituted phosphate groups"/>
    <property type="evidence" value="ECO:0007669"/>
    <property type="project" value="InterPro"/>
</dbReference>
<organism evidence="3 4">
    <name type="scientific">Deinococcus psychrotolerans</name>
    <dbReference type="NCBI Taxonomy" id="2489213"/>
    <lineage>
        <taxon>Bacteria</taxon>
        <taxon>Thermotogati</taxon>
        <taxon>Deinococcota</taxon>
        <taxon>Deinococci</taxon>
        <taxon>Deinococcales</taxon>
        <taxon>Deinococcaceae</taxon>
        <taxon>Deinococcus</taxon>
    </lineage>
</organism>
<dbReference type="KEGG" id="dph:EHF33_09545"/>
<dbReference type="InterPro" id="IPR043130">
    <property type="entry name" value="CDP-OH_PTrfase_TM_dom"/>
</dbReference>
<protein>
    <submittedName>
        <fullName evidence="3">CDP-alcohol phosphatidyltransferase family protein</fullName>
    </submittedName>
</protein>
<dbReference type="RefSeq" id="WP_124870550.1">
    <property type="nucleotide sequence ID" value="NZ_CP034183.1"/>
</dbReference>
<dbReference type="InterPro" id="IPR048254">
    <property type="entry name" value="CDP_ALCOHOL_P_TRANSF_CS"/>
</dbReference>
<dbReference type="AlphaFoldDB" id="A0A3G8YP73"/>
<dbReference type="Pfam" id="PF01066">
    <property type="entry name" value="CDP-OH_P_transf"/>
    <property type="match status" value="1"/>
</dbReference>
<dbReference type="Proteomes" id="UP000276417">
    <property type="component" value="Chromosome 1"/>
</dbReference>
<proteinExistence type="inferred from homology"/>